<feature type="region of interest" description="Disordered" evidence="1">
    <location>
        <begin position="274"/>
        <end position="395"/>
    </location>
</feature>
<evidence type="ECO:0000313" key="2">
    <source>
        <dbReference type="EMBL" id="OQV16206.1"/>
    </source>
</evidence>
<gene>
    <name evidence="2" type="ORF">BV898_09690</name>
</gene>
<feature type="compositionally biased region" description="Polar residues" evidence="1">
    <location>
        <begin position="305"/>
        <end position="321"/>
    </location>
</feature>
<feature type="compositionally biased region" description="Low complexity" evidence="1">
    <location>
        <begin position="210"/>
        <end position="225"/>
    </location>
</feature>
<evidence type="ECO:0000256" key="1">
    <source>
        <dbReference type="SAM" id="MobiDB-lite"/>
    </source>
</evidence>
<dbReference type="Proteomes" id="UP000192578">
    <property type="component" value="Unassembled WGS sequence"/>
</dbReference>
<name>A0A1W0WLX1_HYPEX</name>
<accession>A0A1W0WLX1</accession>
<feature type="region of interest" description="Disordered" evidence="1">
    <location>
        <begin position="200"/>
        <end position="257"/>
    </location>
</feature>
<evidence type="ECO:0000313" key="3">
    <source>
        <dbReference type="Proteomes" id="UP000192578"/>
    </source>
</evidence>
<feature type="compositionally biased region" description="Basic residues" evidence="1">
    <location>
        <begin position="274"/>
        <end position="293"/>
    </location>
</feature>
<feature type="compositionally biased region" description="Basic and acidic residues" evidence="1">
    <location>
        <begin position="336"/>
        <end position="347"/>
    </location>
</feature>
<feature type="region of interest" description="Disordered" evidence="1">
    <location>
        <begin position="492"/>
        <end position="512"/>
    </location>
</feature>
<feature type="compositionally biased region" description="Basic and acidic residues" evidence="1">
    <location>
        <begin position="70"/>
        <end position="79"/>
    </location>
</feature>
<reference evidence="3" key="1">
    <citation type="submission" date="2017-01" db="EMBL/GenBank/DDBJ databases">
        <title>Comparative genomics of anhydrobiosis in the tardigrade Hypsibius dujardini.</title>
        <authorList>
            <person name="Yoshida Y."/>
            <person name="Koutsovoulos G."/>
            <person name="Laetsch D."/>
            <person name="Stevens L."/>
            <person name="Kumar S."/>
            <person name="Horikawa D."/>
            <person name="Ishino K."/>
            <person name="Komine S."/>
            <person name="Tomita M."/>
            <person name="Blaxter M."/>
            <person name="Arakawa K."/>
        </authorList>
    </citation>
    <scope>NUCLEOTIDE SEQUENCE [LARGE SCALE GENOMIC DNA]</scope>
    <source>
        <strain evidence="3">Z151</strain>
    </source>
</reference>
<feature type="compositionally biased region" description="Basic and acidic residues" evidence="1">
    <location>
        <begin position="370"/>
        <end position="387"/>
    </location>
</feature>
<proteinExistence type="predicted"/>
<feature type="compositionally biased region" description="Polar residues" evidence="1">
    <location>
        <begin position="94"/>
        <end position="116"/>
    </location>
</feature>
<feature type="compositionally biased region" description="Low complexity" evidence="1">
    <location>
        <begin position="7"/>
        <end position="19"/>
    </location>
</feature>
<organism evidence="2 3">
    <name type="scientific">Hypsibius exemplaris</name>
    <name type="common">Freshwater tardigrade</name>
    <dbReference type="NCBI Taxonomy" id="2072580"/>
    <lineage>
        <taxon>Eukaryota</taxon>
        <taxon>Metazoa</taxon>
        <taxon>Ecdysozoa</taxon>
        <taxon>Tardigrada</taxon>
        <taxon>Eutardigrada</taxon>
        <taxon>Parachela</taxon>
        <taxon>Hypsibioidea</taxon>
        <taxon>Hypsibiidae</taxon>
        <taxon>Hypsibius</taxon>
    </lineage>
</organism>
<dbReference type="EMBL" id="MTYJ01000077">
    <property type="protein sequence ID" value="OQV16206.1"/>
    <property type="molecule type" value="Genomic_DNA"/>
</dbReference>
<dbReference type="OrthoDB" id="10681846at2759"/>
<keyword evidence="3" id="KW-1185">Reference proteome</keyword>
<feature type="region of interest" description="Disordered" evidence="1">
    <location>
        <begin position="1"/>
        <end position="133"/>
    </location>
</feature>
<feature type="compositionally biased region" description="Polar residues" evidence="1">
    <location>
        <begin position="37"/>
        <end position="55"/>
    </location>
</feature>
<sequence>MPGPDPSTSSMSSHHTSSHNADSRTRIPAEAMEPTGKTPSTEGNQPSQAEDTQTGIFAGAEKYLVSDMEAPEKSREDLTNKGTAVVSGGKLNFVGTQTTQDGNSTGTDSVSSNQVGGPSHHSHSHAQPEKKVISAIDELPPLPDLSANVDDADFLTWLHQNNELHLDETTARNIDPAVRKRYEKYLIELEQRMRPQSIIQTGVPEMRPRSGSNVSASSGSGSITSEGKRRSKGPLRSLARVLHLDRSARRKEKQARKEEEARLMEELDMEQWKARLKKHHEKKLARQSTHRKSSTSDSTEDSDENTGISLNKDSAENSPSQKAPDALPMDLLNPEFLEKKNSEDELLRSGGDLASFTAKQDCEDSGETVSSERIKQLIESDHRKLELGEGPSTEDNLTADQFKVAFHTADSMDRLDRVNKTAPSNTNAAQSLRALRSKLSIDSRPAPFRSAPFRSAPFSSRAVPPRAIPPRTVPLCAVPSRSIPPRTVPLCAVSPRDVPKSPVPHGAVPLRL</sequence>
<protein>
    <submittedName>
        <fullName evidence="2">Uncharacterized protein</fullName>
    </submittedName>
</protein>
<dbReference type="AlphaFoldDB" id="A0A1W0WLX1"/>
<comment type="caution">
    <text evidence="2">The sequence shown here is derived from an EMBL/GenBank/DDBJ whole genome shotgun (WGS) entry which is preliminary data.</text>
</comment>